<sequence>AETDRADDKQVIPQPALETTSAPIPDLSPRAATMSRYRARNPPGELAIEHIARLSAERAMSISAHEVTADDIRVAIKYARDPIEEDMMRWSFHHYWGVTPEAYDVFADAAKQKLLQNRITAPSGGASAVHSAASPPTMDTPIRRNRKSCRPIYSKQGVRTRSPKSLRVPEGVGVAIFRFSGFRVFGFSVARPPATHLRTSKRNVNDSAEPHYIREKVSAH</sequence>
<reference evidence="2 3" key="1">
    <citation type="submission" date="2019-09" db="EMBL/GenBank/DDBJ databases">
        <title>Draft genome of the ectomycorrhizal ascomycete Sphaerosporella brunnea.</title>
        <authorList>
            <consortium name="DOE Joint Genome Institute"/>
            <person name="Benucci G.M."/>
            <person name="Marozzi G."/>
            <person name="Antonielli L."/>
            <person name="Sanchez S."/>
            <person name="Marco P."/>
            <person name="Wang X."/>
            <person name="Falini L.B."/>
            <person name="Barry K."/>
            <person name="Haridas S."/>
            <person name="Lipzen A."/>
            <person name="Labutti K."/>
            <person name="Grigoriev I.V."/>
            <person name="Murat C."/>
            <person name="Martin F."/>
            <person name="Albertini E."/>
            <person name="Donnini D."/>
            <person name="Bonito G."/>
        </authorList>
    </citation>
    <scope>NUCLEOTIDE SEQUENCE [LARGE SCALE GENOMIC DNA]</scope>
    <source>
        <strain evidence="2 3">Sb_GMNB300</strain>
    </source>
</reference>
<accession>A0A5J5EEG4</accession>
<protein>
    <submittedName>
        <fullName evidence="2">Uncharacterized protein</fullName>
    </submittedName>
</protein>
<feature type="compositionally biased region" description="Low complexity" evidence="1">
    <location>
        <begin position="124"/>
        <end position="136"/>
    </location>
</feature>
<evidence type="ECO:0000313" key="3">
    <source>
        <dbReference type="Proteomes" id="UP000326924"/>
    </source>
</evidence>
<evidence type="ECO:0000313" key="2">
    <source>
        <dbReference type="EMBL" id="KAA8893790.1"/>
    </source>
</evidence>
<dbReference type="Proteomes" id="UP000326924">
    <property type="component" value="Unassembled WGS sequence"/>
</dbReference>
<comment type="caution">
    <text evidence="2">The sequence shown here is derived from an EMBL/GenBank/DDBJ whole genome shotgun (WGS) entry which is preliminary data.</text>
</comment>
<name>A0A5J5EEG4_9PEZI</name>
<feature type="non-terminal residue" evidence="2">
    <location>
        <position position="1"/>
    </location>
</feature>
<evidence type="ECO:0000256" key="1">
    <source>
        <dbReference type="SAM" id="MobiDB-lite"/>
    </source>
</evidence>
<organism evidence="2 3">
    <name type="scientific">Sphaerosporella brunnea</name>
    <dbReference type="NCBI Taxonomy" id="1250544"/>
    <lineage>
        <taxon>Eukaryota</taxon>
        <taxon>Fungi</taxon>
        <taxon>Dikarya</taxon>
        <taxon>Ascomycota</taxon>
        <taxon>Pezizomycotina</taxon>
        <taxon>Pezizomycetes</taxon>
        <taxon>Pezizales</taxon>
        <taxon>Pyronemataceae</taxon>
        <taxon>Sphaerosporella</taxon>
    </lineage>
</organism>
<dbReference type="AlphaFoldDB" id="A0A5J5EEG4"/>
<keyword evidence="3" id="KW-1185">Reference proteome</keyword>
<dbReference type="InParanoid" id="A0A5J5EEG4"/>
<gene>
    <name evidence="2" type="ORF">FN846DRAFT_1003499</name>
</gene>
<proteinExistence type="predicted"/>
<feature type="region of interest" description="Disordered" evidence="1">
    <location>
        <begin position="124"/>
        <end position="144"/>
    </location>
</feature>
<dbReference type="EMBL" id="VXIS01000402">
    <property type="protein sequence ID" value="KAA8893790.1"/>
    <property type="molecule type" value="Genomic_DNA"/>
</dbReference>